<feature type="compositionally biased region" description="Basic and acidic residues" evidence="1">
    <location>
        <begin position="97"/>
        <end position="111"/>
    </location>
</feature>
<organism evidence="2">
    <name type="scientific">uncultured Gemmatimonadota bacterium</name>
    <dbReference type="NCBI Taxonomy" id="203437"/>
    <lineage>
        <taxon>Bacteria</taxon>
        <taxon>Pseudomonadati</taxon>
        <taxon>Gemmatimonadota</taxon>
        <taxon>environmental samples</taxon>
    </lineage>
</organism>
<feature type="region of interest" description="Disordered" evidence="1">
    <location>
        <begin position="1"/>
        <end position="153"/>
    </location>
</feature>
<feature type="non-terminal residue" evidence="2">
    <location>
        <position position="1"/>
    </location>
</feature>
<dbReference type="AlphaFoldDB" id="A0A6J4MWQ9"/>
<accession>A0A6J4MWQ9</accession>
<feature type="compositionally biased region" description="Basic and acidic residues" evidence="1">
    <location>
        <begin position="138"/>
        <end position="147"/>
    </location>
</feature>
<proteinExistence type="predicted"/>
<reference evidence="2" key="1">
    <citation type="submission" date="2020-02" db="EMBL/GenBank/DDBJ databases">
        <authorList>
            <person name="Meier V. D."/>
        </authorList>
    </citation>
    <scope>NUCLEOTIDE SEQUENCE</scope>
    <source>
        <strain evidence="2">AVDCRST_MAG68</strain>
    </source>
</reference>
<name>A0A6J4MWQ9_9BACT</name>
<feature type="compositionally biased region" description="Basic residues" evidence="1">
    <location>
        <begin position="23"/>
        <end position="42"/>
    </location>
</feature>
<dbReference type="EMBL" id="CADCTW010000232">
    <property type="protein sequence ID" value="CAA9368530.1"/>
    <property type="molecule type" value="Genomic_DNA"/>
</dbReference>
<gene>
    <name evidence="2" type="ORF">AVDCRST_MAG68-5240</name>
</gene>
<feature type="non-terminal residue" evidence="2">
    <location>
        <position position="153"/>
    </location>
</feature>
<protein>
    <submittedName>
        <fullName evidence="2">Uncharacterized protein</fullName>
    </submittedName>
</protein>
<feature type="compositionally biased region" description="Basic residues" evidence="1">
    <location>
        <begin position="54"/>
        <end position="65"/>
    </location>
</feature>
<evidence type="ECO:0000313" key="2">
    <source>
        <dbReference type="EMBL" id="CAA9368530.1"/>
    </source>
</evidence>
<sequence>ETPPRFPFSRPFAPGLLHEHPPRIRRQQRRPRQRRARRRRRADHGGAEAARAQRSGRRGHGRRGHRDGERHRLHAQPLPRPLRRRGARGKHAHPDHHRALQRGDVHPEHRHAGLRRHTAGRAGRQLHPSRGARLPRHGLGDEDHHDAAGAGAL</sequence>
<feature type="compositionally biased region" description="Basic residues" evidence="1">
    <location>
        <begin position="81"/>
        <end position="96"/>
    </location>
</feature>
<evidence type="ECO:0000256" key="1">
    <source>
        <dbReference type="SAM" id="MobiDB-lite"/>
    </source>
</evidence>